<feature type="region of interest" description="Disordered" evidence="1">
    <location>
        <begin position="116"/>
        <end position="149"/>
    </location>
</feature>
<reference evidence="2" key="1">
    <citation type="submission" date="2021-01" db="UniProtKB">
        <authorList>
            <consortium name="EnsemblMetazoa"/>
        </authorList>
    </citation>
    <scope>IDENTIFICATION</scope>
</reference>
<dbReference type="PANTHER" id="PTHR13582:SF0">
    <property type="entry name" value="M-PHASE PHOSPHOPROTEIN 6"/>
    <property type="match status" value="1"/>
</dbReference>
<evidence type="ECO:0000313" key="3">
    <source>
        <dbReference type="Proteomes" id="UP000002358"/>
    </source>
</evidence>
<proteinExistence type="predicted"/>
<dbReference type="OrthoDB" id="20403at2759"/>
<keyword evidence="3" id="KW-1185">Reference proteome</keyword>
<sequence>MARNANRVYLSKSILEMKFMKRTKDKVEKQTYQKEGEDYFSSQQQLPKKTGRYITEASYIFCEDLIEGRLSFQGENPELERLLELEQMEKNPKVENDMDTDVSDAQMAARWRATTKINVRSLDNKKEEVNEDEQEPKRKKPKFLKPVDD</sequence>
<evidence type="ECO:0000256" key="1">
    <source>
        <dbReference type="SAM" id="MobiDB-lite"/>
    </source>
</evidence>
<dbReference type="GO" id="GO:0000460">
    <property type="term" value="P:maturation of 5.8S rRNA"/>
    <property type="evidence" value="ECO:0007669"/>
    <property type="project" value="TreeGrafter"/>
</dbReference>
<dbReference type="InterPro" id="IPR019324">
    <property type="entry name" value="MPP6"/>
</dbReference>
<dbReference type="Proteomes" id="UP000002358">
    <property type="component" value="Chromosome 2"/>
</dbReference>
<evidence type="ECO:0008006" key="4">
    <source>
        <dbReference type="Google" id="ProtNLM"/>
    </source>
</evidence>
<organism evidence="2 3">
    <name type="scientific">Nasonia vitripennis</name>
    <name type="common">Parasitic wasp</name>
    <dbReference type="NCBI Taxonomy" id="7425"/>
    <lineage>
        <taxon>Eukaryota</taxon>
        <taxon>Metazoa</taxon>
        <taxon>Ecdysozoa</taxon>
        <taxon>Arthropoda</taxon>
        <taxon>Hexapoda</taxon>
        <taxon>Insecta</taxon>
        <taxon>Pterygota</taxon>
        <taxon>Neoptera</taxon>
        <taxon>Endopterygota</taxon>
        <taxon>Hymenoptera</taxon>
        <taxon>Apocrita</taxon>
        <taxon>Proctotrupomorpha</taxon>
        <taxon>Chalcidoidea</taxon>
        <taxon>Pteromalidae</taxon>
        <taxon>Pteromalinae</taxon>
        <taxon>Nasonia</taxon>
    </lineage>
</organism>
<dbReference type="EnsemblMetazoa" id="XM_001605893">
    <property type="protein sequence ID" value="XP_001605943"/>
    <property type="gene ID" value="LOC100120100"/>
</dbReference>
<dbReference type="KEGG" id="nvi:100120100"/>
<protein>
    <recommendedName>
        <fullName evidence="4">M-phase phosphoprotein 6</fullName>
    </recommendedName>
</protein>
<dbReference type="Pfam" id="PF10175">
    <property type="entry name" value="MPP6"/>
    <property type="match status" value="1"/>
</dbReference>
<dbReference type="PANTHER" id="PTHR13582">
    <property type="entry name" value="M-PHASE PHOSPHOPROTEIN 6"/>
    <property type="match status" value="1"/>
</dbReference>
<name>A0A7M7G6B6_NASVI</name>
<dbReference type="FunCoup" id="A0A7M7G6B6">
    <property type="interactions" value="1367"/>
</dbReference>
<accession>A0A7M7G6B6</accession>
<dbReference type="OMA" id="SYTICAG"/>
<gene>
    <name evidence="2" type="primary">100120100</name>
</gene>
<evidence type="ECO:0000313" key="2">
    <source>
        <dbReference type="EnsemblMetazoa" id="XP_001605943"/>
    </source>
</evidence>
<dbReference type="AlphaFoldDB" id="A0A7M7G6B6"/>
<dbReference type="InParanoid" id="A0A7M7G6B6"/>